<proteinExistence type="predicted"/>
<comment type="caution">
    <text evidence="1">The sequence shown here is derived from an EMBL/GenBank/DDBJ whole genome shotgun (WGS) entry which is preliminary data.</text>
</comment>
<keyword evidence="2" id="KW-1185">Reference proteome</keyword>
<protein>
    <submittedName>
        <fullName evidence="1">Uncharacterized protein</fullName>
    </submittedName>
</protein>
<reference evidence="1" key="1">
    <citation type="journal article" date="2020" name="Stud. Mycol.">
        <title>101 Dothideomycetes genomes: a test case for predicting lifestyles and emergence of pathogens.</title>
        <authorList>
            <person name="Haridas S."/>
            <person name="Albert R."/>
            <person name="Binder M."/>
            <person name="Bloem J."/>
            <person name="Labutti K."/>
            <person name="Salamov A."/>
            <person name="Andreopoulos B."/>
            <person name="Baker S."/>
            <person name="Barry K."/>
            <person name="Bills G."/>
            <person name="Bluhm B."/>
            <person name="Cannon C."/>
            <person name="Castanera R."/>
            <person name="Culley D."/>
            <person name="Daum C."/>
            <person name="Ezra D."/>
            <person name="Gonzalez J."/>
            <person name="Henrissat B."/>
            <person name="Kuo A."/>
            <person name="Liang C."/>
            <person name="Lipzen A."/>
            <person name="Lutzoni F."/>
            <person name="Magnuson J."/>
            <person name="Mondo S."/>
            <person name="Nolan M."/>
            <person name="Ohm R."/>
            <person name="Pangilinan J."/>
            <person name="Park H.-J."/>
            <person name="Ramirez L."/>
            <person name="Alfaro M."/>
            <person name="Sun H."/>
            <person name="Tritt A."/>
            <person name="Yoshinaga Y."/>
            <person name="Zwiers L.-H."/>
            <person name="Turgeon B."/>
            <person name="Goodwin S."/>
            <person name="Spatafora J."/>
            <person name="Crous P."/>
            <person name="Grigoriev I."/>
        </authorList>
    </citation>
    <scope>NUCLEOTIDE SEQUENCE</scope>
    <source>
        <strain evidence="1">ATCC 200398</strain>
    </source>
</reference>
<sequence>MLECVDVDGLKSIRIPRSMRQDLTRCKPRSICTTARGENKFAFLMIHHDVILKRRNEVGPRGPFLTSTVVDTGQSPHKPLHTAGMKHIHPYMRFAQPNRSPPPVLSVSCIGSPDLPGLRTVRENEVSTHVEFSDINNRAYPRHKYHAVYTINSWHEPRAQKLNHIVTRAAMKKDEKGILRTFSSAGIWRNDYVLLFIGVRVYLFKSFRSYRNLVDVTPRQVYDELILGSCRYSTFHP</sequence>
<evidence type="ECO:0000313" key="2">
    <source>
        <dbReference type="Proteomes" id="UP000799755"/>
    </source>
</evidence>
<accession>A0ACB6R6R6</accession>
<dbReference type="Proteomes" id="UP000799755">
    <property type="component" value="Unassembled WGS sequence"/>
</dbReference>
<name>A0ACB6R6R6_9PLEO</name>
<dbReference type="EMBL" id="MU003497">
    <property type="protein sequence ID" value="KAF2474939.1"/>
    <property type="molecule type" value="Genomic_DNA"/>
</dbReference>
<evidence type="ECO:0000313" key="1">
    <source>
        <dbReference type="EMBL" id="KAF2474939.1"/>
    </source>
</evidence>
<gene>
    <name evidence="1" type="ORF">BDR25DRAFT_351420</name>
</gene>
<organism evidence="1 2">
    <name type="scientific">Lindgomyces ingoldianus</name>
    <dbReference type="NCBI Taxonomy" id="673940"/>
    <lineage>
        <taxon>Eukaryota</taxon>
        <taxon>Fungi</taxon>
        <taxon>Dikarya</taxon>
        <taxon>Ascomycota</taxon>
        <taxon>Pezizomycotina</taxon>
        <taxon>Dothideomycetes</taxon>
        <taxon>Pleosporomycetidae</taxon>
        <taxon>Pleosporales</taxon>
        <taxon>Lindgomycetaceae</taxon>
        <taxon>Lindgomyces</taxon>
    </lineage>
</organism>